<dbReference type="EMBL" id="CM047583">
    <property type="protein sequence ID" value="KAI9913270.1"/>
    <property type="molecule type" value="Genomic_DNA"/>
</dbReference>
<organism evidence="1 2">
    <name type="scientific">Peronosclerospora sorghi</name>
    <dbReference type="NCBI Taxonomy" id="230839"/>
    <lineage>
        <taxon>Eukaryota</taxon>
        <taxon>Sar</taxon>
        <taxon>Stramenopiles</taxon>
        <taxon>Oomycota</taxon>
        <taxon>Peronosporomycetes</taxon>
        <taxon>Peronosporales</taxon>
        <taxon>Peronosporaceae</taxon>
        <taxon>Peronosclerospora</taxon>
    </lineage>
</organism>
<accession>A0ACC0W356</accession>
<reference evidence="1 2" key="1">
    <citation type="journal article" date="2022" name="bioRxiv">
        <title>The genome of the oomycete Peronosclerospora sorghi, a cosmopolitan pathogen of maize and sorghum, is inflated with dispersed pseudogenes.</title>
        <authorList>
            <person name="Fletcher K."/>
            <person name="Martin F."/>
            <person name="Isakeit T."/>
            <person name="Cavanaugh K."/>
            <person name="Magill C."/>
            <person name="Michelmore R."/>
        </authorList>
    </citation>
    <scope>NUCLEOTIDE SEQUENCE [LARGE SCALE GENOMIC DNA]</scope>
    <source>
        <strain evidence="1">P6</strain>
    </source>
</reference>
<sequence>MAEAQLCCEGSSLFLKNRFGIGYNLTMNTASGRDVWGVGRFLRKYVPESNVLSNFGSGVVFQLRAASAGMFSTMLEALDEELQRQLIVQYGETSATSTNSRVG</sequence>
<comment type="caution">
    <text evidence="1">The sequence shown here is derived from an EMBL/GenBank/DDBJ whole genome shotgun (WGS) entry which is preliminary data.</text>
</comment>
<keyword evidence="2" id="KW-1185">Reference proteome</keyword>
<proteinExistence type="predicted"/>
<name>A0ACC0W356_9STRA</name>
<dbReference type="Proteomes" id="UP001163321">
    <property type="component" value="Chromosome 4"/>
</dbReference>
<gene>
    <name evidence="1" type="ORF">PsorP6_004957</name>
</gene>
<protein>
    <submittedName>
        <fullName evidence="1">Uncharacterized protein</fullName>
    </submittedName>
</protein>
<evidence type="ECO:0000313" key="2">
    <source>
        <dbReference type="Proteomes" id="UP001163321"/>
    </source>
</evidence>
<evidence type="ECO:0000313" key="1">
    <source>
        <dbReference type="EMBL" id="KAI9913270.1"/>
    </source>
</evidence>